<dbReference type="EMBL" id="CP046620">
    <property type="protein sequence ID" value="QHQ34511.1"/>
    <property type="molecule type" value="Genomic_DNA"/>
</dbReference>
<name>A0A6P1SYE1_9RHOB</name>
<dbReference type="InterPro" id="IPR001818">
    <property type="entry name" value="Pept_M10_metallopeptidase"/>
</dbReference>
<keyword evidence="8" id="KW-0378">Hydrolase</keyword>
<keyword evidence="5 12" id="KW-0645">Protease</keyword>
<evidence type="ECO:0000256" key="3">
    <source>
        <dbReference type="ARBA" id="ARBA00009490"/>
    </source>
</evidence>
<feature type="domain" description="Peptidase metallopeptidase" evidence="11">
    <location>
        <begin position="79"/>
        <end position="230"/>
    </location>
</feature>
<organism evidence="12 13">
    <name type="scientific">Algicella marina</name>
    <dbReference type="NCBI Taxonomy" id="2683284"/>
    <lineage>
        <taxon>Bacteria</taxon>
        <taxon>Pseudomonadati</taxon>
        <taxon>Pseudomonadota</taxon>
        <taxon>Alphaproteobacteria</taxon>
        <taxon>Rhodobacterales</taxon>
        <taxon>Paracoccaceae</taxon>
        <taxon>Algicella</taxon>
    </lineage>
</organism>
<dbReference type="PROSITE" id="PS00330">
    <property type="entry name" value="HEMOLYSIN_CALCIUM"/>
    <property type="match status" value="1"/>
</dbReference>
<evidence type="ECO:0000256" key="5">
    <source>
        <dbReference type="ARBA" id="ARBA00022670"/>
    </source>
</evidence>
<keyword evidence="9" id="KW-0862">Zinc</keyword>
<dbReference type="GO" id="GO:0005509">
    <property type="term" value="F:calcium ion binding"/>
    <property type="evidence" value="ECO:0007669"/>
    <property type="project" value="InterPro"/>
</dbReference>
<dbReference type="KEGG" id="amaq:GO499_04560"/>
<dbReference type="GO" id="GO:0004222">
    <property type="term" value="F:metalloendopeptidase activity"/>
    <property type="evidence" value="ECO:0007669"/>
    <property type="project" value="InterPro"/>
</dbReference>
<proteinExistence type="inferred from homology"/>
<dbReference type="RefSeq" id="WP_161861080.1">
    <property type="nucleotide sequence ID" value="NZ_CP046620.1"/>
</dbReference>
<evidence type="ECO:0000256" key="8">
    <source>
        <dbReference type="ARBA" id="ARBA00022801"/>
    </source>
</evidence>
<gene>
    <name evidence="12" type="ORF">GO499_04560</name>
</gene>
<evidence type="ECO:0000256" key="10">
    <source>
        <dbReference type="SAM" id="MobiDB-lite"/>
    </source>
</evidence>
<keyword evidence="12" id="KW-0482">Metalloprotease</keyword>
<reference evidence="12 13" key="1">
    <citation type="submission" date="2019-12" db="EMBL/GenBank/DDBJ databases">
        <title>Complete genome sequence of Algicella marina strain 9Alg 56(T) isolated from the red alga Tichocarpus crinitus.</title>
        <authorList>
            <person name="Kim S.-G."/>
            <person name="Nedashkovskaya O.I."/>
        </authorList>
    </citation>
    <scope>NUCLEOTIDE SEQUENCE [LARGE SCALE GENOMIC DNA]</scope>
    <source>
        <strain evidence="12 13">9Alg 56</strain>
    </source>
</reference>
<dbReference type="Gene3D" id="2.150.10.10">
    <property type="entry name" value="Serralysin-like metalloprotease, C-terminal"/>
    <property type="match status" value="1"/>
</dbReference>
<evidence type="ECO:0000256" key="4">
    <source>
        <dbReference type="ARBA" id="ARBA00022525"/>
    </source>
</evidence>
<dbReference type="InterPro" id="IPR001343">
    <property type="entry name" value="Hemolysn_Ca-bd"/>
</dbReference>
<dbReference type="InterPro" id="IPR018511">
    <property type="entry name" value="Hemolysin-typ_Ca-bd_CS"/>
</dbReference>
<dbReference type="Proteomes" id="UP000464495">
    <property type="component" value="Chromosome"/>
</dbReference>
<evidence type="ECO:0000256" key="7">
    <source>
        <dbReference type="ARBA" id="ARBA00022737"/>
    </source>
</evidence>
<dbReference type="GO" id="GO:0006508">
    <property type="term" value="P:proteolysis"/>
    <property type="evidence" value="ECO:0007669"/>
    <property type="project" value="UniProtKB-KW"/>
</dbReference>
<dbReference type="InterPro" id="IPR011049">
    <property type="entry name" value="Serralysin-like_metalloprot_C"/>
</dbReference>
<dbReference type="SMART" id="SM00235">
    <property type="entry name" value="ZnMc"/>
    <property type="match status" value="1"/>
</dbReference>
<evidence type="ECO:0000259" key="11">
    <source>
        <dbReference type="SMART" id="SM00235"/>
    </source>
</evidence>
<accession>A0A6P1SYE1</accession>
<dbReference type="CDD" id="cd04277">
    <property type="entry name" value="ZnMc_serralysin_like"/>
    <property type="match status" value="1"/>
</dbReference>
<dbReference type="InterPro" id="IPR006026">
    <property type="entry name" value="Peptidase_Metallo"/>
</dbReference>
<evidence type="ECO:0000313" key="12">
    <source>
        <dbReference type="EMBL" id="QHQ34511.1"/>
    </source>
</evidence>
<dbReference type="GO" id="GO:0031012">
    <property type="term" value="C:extracellular matrix"/>
    <property type="evidence" value="ECO:0007669"/>
    <property type="project" value="InterPro"/>
</dbReference>
<dbReference type="Pfam" id="PF08548">
    <property type="entry name" value="Peptidase_M10_C"/>
    <property type="match status" value="1"/>
</dbReference>
<comment type="cofactor">
    <cofactor evidence="1">
        <name>Ca(2+)</name>
        <dbReference type="ChEBI" id="CHEBI:29108"/>
    </cofactor>
</comment>
<evidence type="ECO:0000256" key="9">
    <source>
        <dbReference type="ARBA" id="ARBA00022833"/>
    </source>
</evidence>
<dbReference type="PRINTS" id="PR00313">
    <property type="entry name" value="CABNDNGRPT"/>
</dbReference>
<dbReference type="SUPFAM" id="SSF55486">
    <property type="entry name" value="Metalloproteases ('zincins'), catalytic domain"/>
    <property type="match status" value="1"/>
</dbReference>
<dbReference type="InterPro" id="IPR013858">
    <property type="entry name" value="Peptidase_M10B_C"/>
</dbReference>
<evidence type="ECO:0000256" key="6">
    <source>
        <dbReference type="ARBA" id="ARBA00022723"/>
    </source>
</evidence>
<dbReference type="InterPro" id="IPR034033">
    <property type="entry name" value="Serralysin-like"/>
</dbReference>
<feature type="compositionally biased region" description="Basic and acidic residues" evidence="10">
    <location>
        <begin position="23"/>
        <end position="40"/>
    </location>
</feature>
<evidence type="ECO:0000256" key="1">
    <source>
        <dbReference type="ARBA" id="ARBA00001913"/>
    </source>
</evidence>
<comment type="subcellular location">
    <subcellularLocation>
        <location evidence="2">Secreted</location>
    </subcellularLocation>
</comment>
<sequence length="506" mass="54856">MPDARDWPEVVEVTVDPAFVHSHGSEETGEDHGPEDHPEVEGGADAAPTPGTLTELSTYLTDGYWEETHRARHTFNLASSGIGSNDGVITYNVTGYFNDEDGMDVARQELVREAFRQYETLTGIQFVESTEVTNEVDIFFGDAMSGASARYFIYQGTETTSRVEINISPDFYSGQTEVGDGIYRTVIHEIGHAMGLGHMGNYNGEHVTWADSRSFDNDSWQLSMMSYFSQIANPTVNATYGHVIGPMAADMLALDSLYGDLGYGSAGAYLGDTVWGFHTSVQESSSAAYAHLVDYLSNNAVTIVDGGGEDTIDLSGFAMDQRIDVRRTSESHTAPRTSDVGGGVGNLTLAVGTLIENVIAGTGDDFVFGNNCANWIEGRSGSDRLMGKGGDDLIFGGAANDFLRAGNGNDELHDGWGVDRMWGGEDLDVFILAHDDQRDFIQDWEAGDLIDIASWGLVDEGDLEFVQRTEECILVREVGGSESLMIRSGNGEINVSDFAADVFIFI</sequence>
<dbReference type="InterPro" id="IPR024079">
    <property type="entry name" value="MetalloPept_cat_dom_sf"/>
</dbReference>
<dbReference type="Pfam" id="PF00353">
    <property type="entry name" value="HemolysinCabind"/>
    <property type="match status" value="1"/>
</dbReference>
<keyword evidence="6" id="KW-0479">Metal-binding</keyword>
<dbReference type="AlphaFoldDB" id="A0A6P1SYE1"/>
<dbReference type="GO" id="GO:0008270">
    <property type="term" value="F:zinc ion binding"/>
    <property type="evidence" value="ECO:0007669"/>
    <property type="project" value="InterPro"/>
</dbReference>
<keyword evidence="4" id="KW-0964">Secreted</keyword>
<dbReference type="GO" id="GO:0005615">
    <property type="term" value="C:extracellular space"/>
    <property type="evidence" value="ECO:0007669"/>
    <property type="project" value="InterPro"/>
</dbReference>
<evidence type="ECO:0000256" key="2">
    <source>
        <dbReference type="ARBA" id="ARBA00004613"/>
    </source>
</evidence>
<comment type="similarity">
    <text evidence="3">Belongs to the peptidase M10B family.</text>
</comment>
<feature type="region of interest" description="Disordered" evidence="10">
    <location>
        <begin position="16"/>
        <end position="53"/>
    </location>
</feature>
<dbReference type="SUPFAM" id="SSF51120">
    <property type="entry name" value="beta-Roll"/>
    <property type="match status" value="1"/>
</dbReference>
<dbReference type="Pfam" id="PF00413">
    <property type="entry name" value="Peptidase_M10"/>
    <property type="match status" value="1"/>
</dbReference>
<evidence type="ECO:0000313" key="13">
    <source>
        <dbReference type="Proteomes" id="UP000464495"/>
    </source>
</evidence>
<dbReference type="Gene3D" id="3.40.390.10">
    <property type="entry name" value="Collagenase (Catalytic Domain)"/>
    <property type="match status" value="1"/>
</dbReference>
<protein>
    <submittedName>
        <fullName evidence="12">Matrixin family metalloprotease</fullName>
    </submittedName>
</protein>
<keyword evidence="13" id="KW-1185">Reference proteome</keyword>
<keyword evidence="7" id="KW-0677">Repeat</keyword>